<dbReference type="KEGG" id="vg:80513505"/>
<dbReference type="Proteomes" id="UP000241365">
    <property type="component" value="Segment"/>
</dbReference>
<reference evidence="1 2" key="1">
    <citation type="journal article" date="2016" name="Genome Announc.">
        <title>Complete Genome Sequence of a New Megavirus Family Member Isolated from an Inland Water Lake for the First Time in India.</title>
        <authorList>
            <person name="Chatterjee A."/>
            <person name="Ali F."/>
            <person name="Bange D."/>
            <person name="Kondabagil K."/>
        </authorList>
    </citation>
    <scope>NUCLEOTIDE SEQUENCE [LARGE SCALE GENOMIC DNA]</scope>
    <source>
        <strain evidence="1">1</strain>
    </source>
</reference>
<proteinExistence type="predicted"/>
<keyword evidence="2" id="KW-1185">Reference proteome</keyword>
<dbReference type="Pfam" id="PF19164">
    <property type="entry name" value="DUF5846"/>
    <property type="match status" value="1"/>
</dbReference>
<evidence type="ECO:0000313" key="1">
    <source>
        <dbReference type="EMBL" id="ANB51143.1"/>
    </source>
</evidence>
<name>A0A167RR77_9VIRU</name>
<dbReference type="EMBL" id="KU877344">
    <property type="protein sequence ID" value="ANB51143.1"/>
    <property type="molecule type" value="Genomic_DNA"/>
</dbReference>
<dbReference type="RefSeq" id="YP_010776894.1">
    <property type="nucleotide sequence ID" value="NC_075034.1"/>
</dbReference>
<sequence length="186" mass="21379">MSYSPKYYLIHSIVSPSSEKMLKILQDGYLYASSYSGLQGISGIPLDYVYFTLLGDCEVSMGGFKLILDTKILHKRSFRYALNWVGSSLDKTIKVNPKTDDVDIVLDKINDYIKSRYTITSFTATWHEIIIKKKVNLHKYLRAICYRSKLNNQVIDYVNNNYPNIEILDDTPKSSSELNHILNKCS</sequence>
<dbReference type="GeneID" id="80513505"/>
<organism evidence="1 2">
    <name type="scientific">Powai lake megavirus</name>
    <dbReference type="NCBI Taxonomy" id="1842663"/>
    <lineage>
        <taxon>Viruses</taxon>
        <taxon>Varidnaviria</taxon>
        <taxon>Bamfordvirae</taxon>
        <taxon>Nucleocytoviricota</taxon>
        <taxon>Megaviricetes</taxon>
        <taxon>Imitervirales</taxon>
        <taxon>Mimiviridae</taxon>
        <taxon>Megamimivirinae</taxon>
        <taxon>Megavirus</taxon>
        <taxon>Megavirus powaiense</taxon>
    </lineage>
</organism>
<evidence type="ECO:0000313" key="2">
    <source>
        <dbReference type="Proteomes" id="UP000241365"/>
    </source>
</evidence>
<accession>A0A167RR77</accession>
<protein>
    <submittedName>
        <fullName evidence="1">Uncharacterized protein</fullName>
    </submittedName>
</protein>
<dbReference type="InterPro" id="IPR043886">
    <property type="entry name" value="DUF5846"/>
</dbReference>